<feature type="transmembrane region" description="Helical" evidence="1">
    <location>
        <begin position="112"/>
        <end position="131"/>
    </location>
</feature>
<dbReference type="EMBL" id="CP001098">
    <property type="protein sequence ID" value="ACL69039.1"/>
    <property type="molecule type" value="Genomic_DNA"/>
</dbReference>
<dbReference type="Proteomes" id="UP000000719">
    <property type="component" value="Chromosome"/>
</dbReference>
<keyword evidence="1" id="KW-1133">Transmembrane helix</keyword>
<reference evidence="2 3" key="1">
    <citation type="journal article" date="2009" name="PLoS ONE">
        <title>Genome analysis of the anaerobic thermohalophilic bacterium Halothermothrix orenii.</title>
        <authorList>
            <person name="Mavromatis K."/>
            <person name="Ivanova N."/>
            <person name="Anderson I."/>
            <person name="Lykidis A."/>
            <person name="Hooper S.D."/>
            <person name="Sun H."/>
            <person name="Kunin V."/>
            <person name="Lapidus A."/>
            <person name="Hugenholtz P."/>
            <person name="Patel B."/>
            <person name="Kyrpides N.C."/>
        </authorList>
    </citation>
    <scope>NUCLEOTIDE SEQUENCE [LARGE SCALE GENOMIC DNA]</scope>
    <source>
        <strain evidence="3">H 168 / OCM 544 / DSM 9562</strain>
    </source>
</reference>
<feature type="transmembrane region" description="Helical" evidence="1">
    <location>
        <begin position="55"/>
        <end position="71"/>
    </location>
</feature>
<evidence type="ECO:0000313" key="2">
    <source>
        <dbReference type="EMBL" id="ACL69039.1"/>
    </source>
</evidence>
<evidence type="ECO:0000313" key="3">
    <source>
        <dbReference type="Proteomes" id="UP000000719"/>
    </source>
</evidence>
<keyword evidence="1" id="KW-0472">Membrane</keyword>
<evidence type="ECO:0000256" key="1">
    <source>
        <dbReference type="SAM" id="Phobius"/>
    </source>
</evidence>
<protein>
    <submittedName>
        <fullName evidence="2">Uncharacterized protein</fullName>
    </submittedName>
</protein>
<keyword evidence="1" id="KW-0812">Transmembrane</keyword>
<dbReference type="RefSeq" id="WP_012635227.1">
    <property type="nucleotide sequence ID" value="NC_011899.1"/>
</dbReference>
<feature type="transmembrane region" description="Helical" evidence="1">
    <location>
        <begin position="143"/>
        <end position="163"/>
    </location>
</feature>
<accession>B8D1G2</accession>
<dbReference type="KEGG" id="hor:Hore_02780"/>
<name>B8D1G2_HALOH</name>
<dbReference type="InterPro" id="IPR045407">
    <property type="entry name" value="DUF6512"/>
</dbReference>
<sequence>MVKERNALFKWEVAGIFWIIVVGSLLHFVYDWTDHSILAGLFAPVNESVWEHLKMGYWSLFFFGVIEYIYFKKKNFSLNGFFLGKALGVAALEGTILVVFYTYTAILKSEILWLDIASYIIGAIICQIVSYKIINREVSKKADVIGFSAFILFGIILMIFTFYPPRLPIFRDGLTGRYGPTP</sequence>
<dbReference type="OrthoDB" id="48209at2"/>
<dbReference type="STRING" id="373903.Hore_02780"/>
<dbReference type="eggNOG" id="ENOG50330VC">
    <property type="taxonomic scope" value="Bacteria"/>
</dbReference>
<dbReference type="Pfam" id="PF20122">
    <property type="entry name" value="DUF6512"/>
    <property type="match status" value="1"/>
</dbReference>
<feature type="transmembrane region" description="Helical" evidence="1">
    <location>
        <begin position="83"/>
        <end position="106"/>
    </location>
</feature>
<gene>
    <name evidence="2" type="ordered locus">Hore_02780</name>
</gene>
<keyword evidence="3" id="KW-1185">Reference proteome</keyword>
<dbReference type="AlphaFoldDB" id="B8D1G2"/>
<dbReference type="HOGENOM" id="CLU_111486_0_0_9"/>
<feature type="transmembrane region" description="Helical" evidence="1">
    <location>
        <begin position="12"/>
        <end position="30"/>
    </location>
</feature>
<proteinExistence type="predicted"/>
<organism evidence="2 3">
    <name type="scientific">Halothermothrix orenii (strain H 168 / OCM 544 / DSM 9562)</name>
    <dbReference type="NCBI Taxonomy" id="373903"/>
    <lineage>
        <taxon>Bacteria</taxon>
        <taxon>Bacillati</taxon>
        <taxon>Bacillota</taxon>
        <taxon>Clostridia</taxon>
        <taxon>Halanaerobiales</taxon>
        <taxon>Halothermotrichaceae</taxon>
        <taxon>Halothermothrix</taxon>
    </lineage>
</organism>